<name>H0EEN2_GLAL7</name>
<dbReference type="HOGENOM" id="CLU_2996668_0_0_1"/>
<evidence type="ECO:0000313" key="2">
    <source>
        <dbReference type="Proteomes" id="UP000005446"/>
    </source>
</evidence>
<organism evidence="1 2">
    <name type="scientific">Glarea lozoyensis (strain ATCC 74030 / MF5533)</name>
    <dbReference type="NCBI Taxonomy" id="1104152"/>
    <lineage>
        <taxon>Eukaryota</taxon>
        <taxon>Fungi</taxon>
        <taxon>Dikarya</taxon>
        <taxon>Ascomycota</taxon>
        <taxon>Pezizomycotina</taxon>
        <taxon>Leotiomycetes</taxon>
        <taxon>Helotiales</taxon>
        <taxon>Helotiaceae</taxon>
        <taxon>Glarea</taxon>
    </lineage>
</organism>
<dbReference type="EMBL" id="AGUE01000016">
    <property type="protein sequence ID" value="EHL02945.1"/>
    <property type="molecule type" value="Genomic_DNA"/>
</dbReference>
<protein>
    <submittedName>
        <fullName evidence="1">Uncharacterized protein</fullName>
    </submittedName>
</protein>
<reference evidence="1 2" key="1">
    <citation type="journal article" date="2012" name="Eukaryot. Cell">
        <title>Genome sequence of the fungus Glarea lozoyensis: the first genome sequence of a species from the Helotiaceae family.</title>
        <authorList>
            <person name="Youssar L."/>
            <person name="Gruening B.A."/>
            <person name="Erxleben A."/>
            <person name="Guenther S."/>
            <person name="Huettel W."/>
        </authorList>
    </citation>
    <scope>NUCLEOTIDE SEQUENCE [LARGE SCALE GENOMIC DNA]</scope>
    <source>
        <strain evidence="2">ATCC 74030 / MF5533</strain>
    </source>
</reference>
<comment type="caution">
    <text evidence="1">The sequence shown here is derived from an EMBL/GenBank/DDBJ whole genome shotgun (WGS) entry which is preliminary data.</text>
</comment>
<dbReference type="AlphaFoldDB" id="H0EEN2"/>
<evidence type="ECO:0000313" key="1">
    <source>
        <dbReference type="EMBL" id="EHL02945.1"/>
    </source>
</evidence>
<dbReference type="InParanoid" id="H0EEN2"/>
<sequence>MNLHLISKLTLAFVKARKWKAVSAIWGARNKIMWGVRSKRRMVDKEGEEELNRCLNA</sequence>
<accession>H0EEN2</accession>
<gene>
    <name evidence="1" type="ORF">M7I_0912</name>
</gene>
<keyword evidence="2" id="KW-1185">Reference proteome</keyword>
<proteinExistence type="predicted"/>
<dbReference type="Proteomes" id="UP000005446">
    <property type="component" value="Unassembled WGS sequence"/>
</dbReference>